<dbReference type="EMBL" id="SIHJ01000001">
    <property type="protein sequence ID" value="TWT36684.1"/>
    <property type="molecule type" value="Genomic_DNA"/>
</dbReference>
<feature type="transmembrane region" description="Helical" evidence="1">
    <location>
        <begin position="144"/>
        <end position="164"/>
    </location>
</feature>
<name>A0A5C5VDJ6_9BACT</name>
<feature type="transmembrane region" description="Helical" evidence="1">
    <location>
        <begin position="116"/>
        <end position="138"/>
    </location>
</feature>
<evidence type="ECO:0000256" key="1">
    <source>
        <dbReference type="SAM" id="Phobius"/>
    </source>
</evidence>
<evidence type="ECO:0000313" key="3">
    <source>
        <dbReference type="Proteomes" id="UP000316714"/>
    </source>
</evidence>
<keyword evidence="1" id="KW-1133">Transmembrane helix</keyword>
<proteinExistence type="predicted"/>
<evidence type="ECO:0008006" key="4">
    <source>
        <dbReference type="Google" id="ProtNLM"/>
    </source>
</evidence>
<feature type="transmembrane region" description="Helical" evidence="1">
    <location>
        <begin position="356"/>
        <end position="378"/>
    </location>
</feature>
<protein>
    <recommendedName>
        <fullName evidence="4">Oligosaccharide repeat unit polymerase</fullName>
    </recommendedName>
</protein>
<feature type="transmembrane region" description="Helical" evidence="1">
    <location>
        <begin position="219"/>
        <end position="240"/>
    </location>
</feature>
<feature type="transmembrane region" description="Helical" evidence="1">
    <location>
        <begin position="412"/>
        <end position="435"/>
    </location>
</feature>
<dbReference type="Proteomes" id="UP000316714">
    <property type="component" value="Unassembled WGS sequence"/>
</dbReference>
<feature type="transmembrane region" description="Helical" evidence="1">
    <location>
        <begin position="171"/>
        <end position="190"/>
    </location>
</feature>
<sequence length="458" mass="50817">MFSDIMASFGFLFLAVIGAIVLIPFWRGRTDLLTGWNFLLIGAGMSTGVASLEVAYGPFHWPELQWFHPDSDLKTRYVIYSIVFYSALLFFYYVCRPLTARLSKGRLQKWPPPTTTMLVTMTVGCIGLALFGLAVQGVPVLDVLMYNISHKAIVFGSVFSFLAWYNKKHLVPLLLLFIGMYVFAGLYAMLVFNGRRLLLSVLFAPLAAMYWAKWRERGPVVTTGFCAIALAALIVGASVYSSFRHFSNKRGVERSVGVLVEKATSVSVLDALTDTAQDGLHYFGQYAGYYSLLTMELADSDRIEVKPLNSLKFVMGYPIPRLWWPGKPEPPGHLLLRALRLPYHTTWGLGVVGESYYDGGVVVMILYAFLATVGIRFIDEPLKHDPTNPFLIAVLTAAFPHLMNWSRGSIAVMTVEVGECVAFAFLLGVIARVVWGTKPTPQAAAPTYHYTSRAAGAR</sequence>
<feature type="transmembrane region" description="Helical" evidence="1">
    <location>
        <begin position="77"/>
        <end position="95"/>
    </location>
</feature>
<keyword evidence="3" id="KW-1185">Reference proteome</keyword>
<keyword evidence="1" id="KW-0472">Membrane</keyword>
<keyword evidence="1" id="KW-0812">Transmembrane</keyword>
<organism evidence="2 3">
    <name type="scientific">Posidoniimonas corsicana</name>
    <dbReference type="NCBI Taxonomy" id="1938618"/>
    <lineage>
        <taxon>Bacteria</taxon>
        <taxon>Pseudomonadati</taxon>
        <taxon>Planctomycetota</taxon>
        <taxon>Planctomycetia</taxon>
        <taxon>Pirellulales</taxon>
        <taxon>Lacipirellulaceae</taxon>
        <taxon>Posidoniimonas</taxon>
    </lineage>
</organism>
<evidence type="ECO:0000313" key="2">
    <source>
        <dbReference type="EMBL" id="TWT36684.1"/>
    </source>
</evidence>
<feature type="transmembrane region" description="Helical" evidence="1">
    <location>
        <begin position="38"/>
        <end position="57"/>
    </location>
</feature>
<gene>
    <name evidence="2" type="ORF">KOR34_16240</name>
</gene>
<reference evidence="2 3" key="1">
    <citation type="submission" date="2019-02" db="EMBL/GenBank/DDBJ databases">
        <title>Deep-cultivation of Planctomycetes and their phenomic and genomic characterization uncovers novel biology.</title>
        <authorList>
            <person name="Wiegand S."/>
            <person name="Jogler M."/>
            <person name="Boedeker C."/>
            <person name="Pinto D."/>
            <person name="Vollmers J."/>
            <person name="Rivas-Marin E."/>
            <person name="Kohn T."/>
            <person name="Peeters S.H."/>
            <person name="Heuer A."/>
            <person name="Rast P."/>
            <person name="Oberbeckmann S."/>
            <person name="Bunk B."/>
            <person name="Jeske O."/>
            <person name="Meyerdierks A."/>
            <person name="Storesund J.E."/>
            <person name="Kallscheuer N."/>
            <person name="Luecker S."/>
            <person name="Lage O.M."/>
            <person name="Pohl T."/>
            <person name="Merkel B.J."/>
            <person name="Hornburger P."/>
            <person name="Mueller R.-W."/>
            <person name="Bruemmer F."/>
            <person name="Labrenz M."/>
            <person name="Spormann A.M."/>
            <person name="Op Den Camp H."/>
            <person name="Overmann J."/>
            <person name="Amann R."/>
            <person name="Jetten M.S.M."/>
            <person name="Mascher T."/>
            <person name="Medema M.H."/>
            <person name="Devos D.P."/>
            <person name="Kaster A.-K."/>
            <person name="Ovreas L."/>
            <person name="Rohde M."/>
            <person name="Galperin M.Y."/>
            <person name="Jogler C."/>
        </authorList>
    </citation>
    <scope>NUCLEOTIDE SEQUENCE [LARGE SCALE GENOMIC DNA]</scope>
    <source>
        <strain evidence="2 3">KOR34</strain>
    </source>
</reference>
<accession>A0A5C5VDJ6</accession>
<dbReference type="AlphaFoldDB" id="A0A5C5VDJ6"/>
<dbReference type="RefSeq" id="WP_146563789.1">
    <property type="nucleotide sequence ID" value="NZ_SIHJ01000001.1"/>
</dbReference>
<dbReference type="OrthoDB" id="275020at2"/>
<comment type="caution">
    <text evidence="2">The sequence shown here is derived from an EMBL/GenBank/DDBJ whole genome shotgun (WGS) entry which is preliminary data.</text>
</comment>
<feature type="transmembrane region" description="Helical" evidence="1">
    <location>
        <begin position="6"/>
        <end position="26"/>
    </location>
</feature>